<dbReference type="InterPro" id="IPR000873">
    <property type="entry name" value="AMP-dep_synth/lig_dom"/>
</dbReference>
<dbReference type="InterPro" id="IPR036736">
    <property type="entry name" value="ACP-like_sf"/>
</dbReference>
<dbReference type="InterPro" id="IPR045851">
    <property type="entry name" value="AMP-bd_C_sf"/>
</dbReference>
<dbReference type="PANTHER" id="PTHR43201:SF10">
    <property type="entry name" value="CARRIER DOMAIN-CONTAINING PROTEIN"/>
    <property type="match status" value="1"/>
</dbReference>
<gene>
    <name evidence="3" type="ORF">CYLTODRAFT_424031</name>
</gene>
<dbReference type="PANTHER" id="PTHR43201">
    <property type="entry name" value="ACYL-COA SYNTHETASE"/>
    <property type="match status" value="1"/>
</dbReference>
<dbReference type="Gene3D" id="1.10.1200.10">
    <property type="entry name" value="ACP-like"/>
    <property type="match status" value="1"/>
</dbReference>
<dbReference type="OrthoDB" id="3633556at2759"/>
<keyword evidence="4" id="KW-1185">Reference proteome</keyword>
<feature type="transmembrane region" description="Helical" evidence="1">
    <location>
        <begin position="1339"/>
        <end position="1370"/>
    </location>
</feature>
<dbReference type="Proteomes" id="UP000054007">
    <property type="component" value="Unassembled WGS sequence"/>
</dbReference>
<feature type="transmembrane region" description="Helical" evidence="1">
    <location>
        <begin position="798"/>
        <end position="820"/>
    </location>
</feature>
<proteinExistence type="predicted"/>
<dbReference type="STRING" id="1314674.A0A0D7B6G1"/>
<evidence type="ECO:0000256" key="1">
    <source>
        <dbReference type="SAM" id="Phobius"/>
    </source>
</evidence>
<dbReference type="GO" id="GO:0031956">
    <property type="term" value="F:medium-chain fatty acid-CoA ligase activity"/>
    <property type="evidence" value="ECO:0007669"/>
    <property type="project" value="TreeGrafter"/>
</dbReference>
<dbReference type="Pfam" id="PF00501">
    <property type="entry name" value="AMP-binding"/>
    <property type="match status" value="1"/>
</dbReference>
<dbReference type="Gene3D" id="2.160.10.10">
    <property type="entry name" value="Hexapeptide repeat proteins"/>
    <property type="match status" value="2"/>
</dbReference>
<evidence type="ECO:0000313" key="3">
    <source>
        <dbReference type="EMBL" id="KIY65785.1"/>
    </source>
</evidence>
<dbReference type="EMBL" id="KN880577">
    <property type="protein sequence ID" value="KIY65785.1"/>
    <property type="molecule type" value="Genomic_DNA"/>
</dbReference>
<keyword evidence="1" id="KW-0812">Transmembrane</keyword>
<dbReference type="SUPFAM" id="SSF51161">
    <property type="entry name" value="Trimeric LpxA-like enzymes"/>
    <property type="match status" value="3"/>
</dbReference>
<evidence type="ECO:0000259" key="2">
    <source>
        <dbReference type="PROSITE" id="PS50075"/>
    </source>
</evidence>
<keyword evidence="1" id="KW-1133">Transmembrane helix</keyword>
<feature type="transmembrane region" description="Helical" evidence="1">
    <location>
        <begin position="840"/>
        <end position="868"/>
    </location>
</feature>
<dbReference type="Gene3D" id="3.40.50.12780">
    <property type="entry name" value="N-terminal domain of ligase-like"/>
    <property type="match status" value="1"/>
</dbReference>
<dbReference type="SUPFAM" id="SSF47336">
    <property type="entry name" value="ACP-like"/>
    <property type="match status" value="1"/>
</dbReference>
<feature type="transmembrane region" description="Helical" evidence="1">
    <location>
        <begin position="1056"/>
        <end position="1073"/>
    </location>
</feature>
<reference evidence="3 4" key="1">
    <citation type="journal article" date="2015" name="Fungal Genet. Biol.">
        <title>Evolution of novel wood decay mechanisms in Agaricales revealed by the genome sequences of Fistulina hepatica and Cylindrobasidium torrendii.</title>
        <authorList>
            <person name="Floudas D."/>
            <person name="Held B.W."/>
            <person name="Riley R."/>
            <person name="Nagy L.G."/>
            <person name="Koehler G."/>
            <person name="Ransdell A.S."/>
            <person name="Younus H."/>
            <person name="Chow J."/>
            <person name="Chiniquy J."/>
            <person name="Lipzen A."/>
            <person name="Tritt A."/>
            <person name="Sun H."/>
            <person name="Haridas S."/>
            <person name="LaButti K."/>
            <person name="Ohm R.A."/>
            <person name="Kues U."/>
            <person name="Blanchette R.A."/>
            <person name="Grigoriev I.V."/>
            <person name="Minto R.E."/>
            <person name="Hibbett D.S."/>
        </authorList>
    </citation>
    <scope>NUCLEOTIDE SEQUENCE [LARGE SCALE GENOMIC DNA]</scope>
    <source>
        <strain evidence="3 4">FP15055 ss-10</strain>
    </source>
</reference>
<protein>
    <submittedName>
        <fullName evidence="3">Acetyl-CoA synthetase-like protein</fullName>
    </submittedName>
</protein>
<dbReference type="GO" id="GO:0006631">
    <property type="term" value="P:fatty acid metabolic process"/>
    <property type="evidence" value="ECO:0007669"/>
    <property type="project" value="TreeGrafter"/>
</dbReference>
<feature type="domain" description="Carrier" evidence="2">
    <location>
        <begin position="682"/>
        <end position="756"/>
    </location>
</feature>
<accession>A0A0D7B6G1</accession>
<feature type="transmembrane region" description="Helical" evidence="1">
    <location>
        <begin position="1408"/>
        <end position="1428"/>
    </location>
</feature>
<keyword evidence="1" id="KW-0472">Membrane</keyword>
<dbReference type="SUPFAM" id="SSF56801">
    <property type="entry name" value="Acetyl-CoA synthetase-like"/>
    <property type="match status" value="1"/>
</dbReference>
<organism evidence="3 4">
    <name type="scientific">Cylindrobasidium torrendii FP15055 ss-10</name>
    <dbReference type="NCBI Taxonomy" id="1314674"/>
    <lineage>
        <taxon>Eukaryota</taxon>
        <taxon>Fungi</taxon>
        <taxon>Dikarya</taxon>
        <taxon>Basidiomycota</taxon>
        <taxon>Agaricomycotina</taxon>
        <taxon>Agaricomycetes</taxon>
        <taxon>Agaricomycetidae</taxon>
        <taxon>Agaricales</taxon>
        <taxon>Marasmiineae</taxon>
        <taxon>Physalacriaceae</taxon>
        <taxon>Cylindrobasidium</taxon>
    </lineage>
</organism>
<dbReference type="PROSITE" id="PS50075">
    <property type="entry name" value="CARRIER"/>
    <property type="match status" value="1"/>
</dbReference>
<sequence length="1557" mass="170266">MAIPLSFLSDVRPPADVSLGDILVERIQAAPNVNTLLDCLCSTSGPAIHSPDPSRAPLPHNTLRNFVDTFALPHASTRRPLGPNDRVMIVLPTGPENALALLALATYHTCAPVNASCTAAELKEDAQRLGARAVVTTPDAEHRLELAALQEELDCEIVYIHGRSFGPCGLFDMTLHGDDTIIPSQPSRPHTLADKSLVLHTSGTSGKKKVVPYSLLSLIVGTWAVVHSWALRPRDVNLNMMPLFHVGGIVRNLLAPMFSGGSAIMCAGFDAMAFWSLASSLHATWYYAAPTIHHAILTSQPEHIIPERDMSIRMICNAAGGLLPSLAVDLKTRFVGAIILPSYGMTECMPIATPPTNYQLERPGCSGIACGPYLSIRNPGNLEQELEREKTGAVCVRGLPTFEGYEVSSDRNVPLDTSAFTSGGWFDSGDCGYMDADGYLYITGRSKEIINKGGEVISPFEVEEAIVTAAKEQVKATLSFAIEHDVLQEAIGVVIVMKPGVPRLGLSQLNDLLKDHLHPSKWPFAIIYMNDLPKNSAGKPLRIKLATRLNLGMMNDNVPLAHRHFEAAVPPPLAALSEPIACSRVTIDLRAIEQALFDTMGVEDVAVRFRHDGNAEAFVSMNSSSTPDVSVLKLTLGSTLPGYNVPDPLHVMTTPLLRNNNGAVDFTGMEQAIMSANASAMSQTSLVVRDIMAELLNMEPGMITGDSDFFLIGGNSLLLGKLTYHIRKRADVSIPVSSIFTSSTVSGIAALIDKEQGSLSVETYDDPGTPSDATLNFDWQDEAATSAKGRGQNHPISLIVQIIPFIFFYPLKTALTWALLLYVMSWLVPFVETEFFERMGILLLSIFAARIGVRIVAPLVSIAFKWIVIGRYKSGTYRFWSVYHLRWWIVNQSLRIAGRGIFSMHPSLEILYYRMLGAKIGRNVKIAKKAKLGEYDLLTIDDGAKVDASLVRGFCVERDGFFRLDRINIGKNAVINTYTQLAPGASIPDGVVYGPHASSLEEPSPPEYAVYNRTTLAEPNFFLKLFVAWPIILAVNIISYIPWAAAIFLMLYKTNFVPPGGVSLLAVIYWFALPERIIYHAISRVIRATVTPLLSLLMGIIVKRMLGLNKPRPAAMASQWELTRRYVNGSLLSQEKLKAAFGILGTHYEPVSVVYRMMGAKIGKRVYWPGSGIYCPDPEMLEIGNDVVFGSRSEFFTTDSIGSDKITVGDGAMIADRCVMLPGVSVGRSAVMGSGTLTCRGARYDPGSTWMGSDRGQAICFNKGNKEVLEGDTITPFGRAFYKRQADFFVIPYILLLFINIAIVCLSAAYWSISAVAAAQMLHALQEHLSAFHFFDTHWYTFAILYGLIAAGFIVALNIQAVIAILWVVVTKWIIIGRRQQGKYEWDKSSYCQRWQLHLTLSRPLYKGYGNGGVLGPLCGTVFIVWFYRMLGARIGKDCAIFAGGKAGLMTEPDLVQLGDNVALDNCSVVAHINSRGKFALNPLKIGNGCALRSGSRLLSGASMEDSSMLSEHTLLTSGEVAEGGAVYVGWPGKRVDNTWTNYMKRNPQSTRTLRTL</sequence>
<dbReference type="InterPro" id="IPR011004">
    <property type="entry name" value="Trimer_LpxA-like_sf"/>
</dbReference>
<dbReference type="InterPro" id="IPR009081">
    <property type="entry name" value="PP-bd_ACP"/>
</dbReference>
<dbReference type="Gene3D" id="3.30.300.30">
    <property type="match status" value="1"/>
</dbReference>
<feature type="transmembrane region" description="Helical" evidence="1">
    <location>
        <begin position="1288"/>
        <end position="1313"/>
    </location>
</feature>
<feature type="transmembrane region" description="Helical" evidence="1">
    <location>
        <begin position="1085"/>
        <end position="1102"/>
    </location>
</feature>
<dbReference type="Pfam" id="PF00550">
    <property type="entry name" value="PP-binding"/>
    <property type="match status" value="1"/>
</dbReference>
<dbReference type="InterPro" id="IPR042099">
    <property type="entry name" value="ANL_N_sf"/>
</dbReference>
<feature type="transmembrane region" description="Helical" evidence="1">
    <location>
        <begin position="1021"/>
        <end position="1050"/>
    </location>
</feature>
<name>A0A0D7B6G1_9AGAR</name>
<evidence type="ECO:0000313" key="4">
    <source>
        <dbReference type="Proteomes" id="UP000054007"/>
    </source>
</evidence>